<dbReference type="InterPro" id="IPR051275">
    <property type="entry name" value="Cell_adhesion_signaling"/>
</dbReference>
<feature type="signal peptide" evidence="6">
    <location>
        <begin position="1"/>
        <end position="18"/>
    </location>
</feature>
<dbReference type="OrthoDB" id="6159398at2759"/>
<dbReference type="GO" id="GO:0098609">
    <property type="term" value="P:cell-cell adhesion"/>
    <property type="evidence" value="ECO:0007669"/>
    <property type="project" value="TreeGrafter"/>
</dbReference>
<dbReference type="EMBL" id="CAJNOC010000103">
    <property type="protein sequence ID" value="CAF0715200.1"/>
    <property type="molecule type" value="Genomic_DNA"/>
</dbReference>
<evidence type="ECO:0000256" key="6">
    <source>
        <dbReference type="SAM" id="SignalP"/>
    </source>
</evidence>
<dbReference type="PROSITE" id="PS50835">
    <property type="entry name" value="IG_LIKE"/>
    <property type="match status" value="3"/>
</dbReference>
<dbReference type="GO" id="GO:0005886">
    <property type="term" value="C:plasma membrane"/>
    <property type="evidence" value="ECO:0007669"/>
    <property type="project" value="TreeGrafter"/>
</dbReference>
<dbReference type="Proteomes" id="UP000663879">
    <property type="component" value="Unassembled WGS sequence"/>
</dbReference>
<dbReference type="SUPFAM" id="SSF48726">
    <property type="entry name" value="Immunoglobulin"/>
    <property type="match status" value="3"/>
</dbReference>
<keyword evidence="3" id="KW-1015">Disulfide bond</keyword>
<dbReference type="Gene3D" id="2.60.40.10">
    <property type="entry name" value="Immunoglobulins"/>
    <property type="match status" value="4"/>
</dbReference>
<gene>
    <name evidence="8" type="ORF">OXX778_LOCUS1555</name>
</gene>
<evidence type="ECO:0000256" key="2">
    <source>
        <dbReference type="ARBA" id="ARBA00023136"/>
    </source>
</evidence>
<organism evidence="8 9">
    <name type="scientific">Brachionus calyciflorus</name>
    <dbReference type="NCBI Taxonomy" id="104777"/>
    <lineage>
        <taxon>Eukaryota</taxon>
        <taxon>Metazoa</taxon>
        <taxon>Spiralia</taxon>
        <taxon>Gnathifera</taxon>
        <taxon>Rotifera</taxon>
        <taxon>Eurotatoria</taxon>
        <taxon>Monogononta</taxon>
        <taxon>Pseudotrocha</taxon>
        <taxon>Ploima</taxon>
        <taxon>Brachionidae</taxon>
        <taxon>Brachionus</taxon>
    </lineage>
</organism>
<dbReference type="InterPro" id="IPR036179">
    <property type="entry name" value="Ig-like_dom_sf"/>
</dbReference>
<dbReference type="CDD" id="cd00096">
    <property type="entry name" value="Ig"/>
    <property type="match status" value="1"/>
</dbReference>
<keyword evidence="4" id="KW-0325">Glycoprotein</keyword>
<dbReference type="GO" id="GO:0050839">
    <property type="term" value="F:cell adhesion molecule binding"/>
    <property type="evidence" value="ECO:0007669"/>
    <property type="project" value="TreeGrafter"/>
</dbReference>
<keyword evidence="2" id="KW-0472">Membrane</keyword>
<evidence type="ECO:0000313" key="8">
    <source>
        <dbReference type="EMBL" id="CAF0715200.1"/>
    </source>
</evidence>
<keyword evidence="5" id="KW-0393">Immunoglobulin domain</keyword>
<comment type="caution">
    <text evidence="8">The sequence shown here is derived from an EMBL/GenBank/DDBJ whole genome shotgun (WGS) entry which is preliminary data.</text>
</comment>
<protein>
    <recommendedName>
        <fullName evidence="7">Ig-like domain-containing protein</fullName>
    </recommendedName>
</protein>
<dbReference type="InterPro" id="IPR007110">
    <property type="entry name" value="Ig-like_dom"/>
</dbReference>
<dbReference type="SMART" id="SM00408">
    <property type="entry name" value="IGc2"/>
    <property type="match status" value="2"/>
</dbReference>
<feature type="chain" id="PRO_5032576898" description="Ig-like domain-containing protein" evidence="6">
    <location>
        <begin position="19"/>
        <end position="510"/>
    </location>
</feature>
<accession>A0A813M7L4</accession>
<reference evidence="8" key="1">
    <citation type="submission" date="2021-02" db="EMBL/GenBank/DDBJ databases">
        <authorList>
            <person name="Nowell W R."/>
        </authorList>
    </citation>
    <scope>NUCLEOTIDE SEQUENCE</scope>
    <source>
        <strain evidence="8">Ploen Becks lab</strain>
    </source>
</reference>
<feature type="domain" description="Ig-like" evidence="7">
    <location>
        <begin position="225"/>
        <end position="322"/>
    </location>
</feature>
<proteinExistence type="predicted"/>
<dbReference type="InterPro" id="IPR003598">
    <property type="entry name" value="Ig_sub2"/>
</dbReference>
<evidence type="ECO:0000313" key="9">
    <source>
        <dbReference type="Proteomes" id="UP000663879"/>
    </source>
</evidence>
<name>A0A813M7L4_9BILA</name>
<keyword evidence="9" id="KW-1185">Reference proteome</keyword>
<evidence type="ECO:0000256" key="5">
    <source>
        <dbReference type="ARBA" id="ARBA00023319"/>
    </source>
</evidence>
<sequence>MKIFYTFVIFSLMVYAQADNICRSNHTQEACFNLAKIDYDANKKAQIDKEIELECHVDNKGSLSVAWLHDNQLISLNDQVLIPDSKLELNTDSTTMFNLKIKSVELSHKGLFRCQIISKIPKNLEYNLDVLIPPTITRIPSDDIIVLNEGESLIVQCLTQGNPKPTIIWSKTGEKPGHTLIDEIKSTLTLENVDSTHSDTYSCIAKNDVGTPVVSEFQVQVKFKPKIEIASDVNIKQNVMYSALGKKEHLKCVTNAFPAPKMSLLLNNTPILNSSYSVIETNLLTHQFVLTYSFTGSNETFGDYKCIAENEMGSSTTDIRVTAHLSEVSISADKLPIFSDAAVFEWSVYSGSQIQELNVQVFSGLNYSNQTNITTKTKQIHSDGTESMPTYHNENIFYKDYFDLTKLNANSSYLIRLRIKNEGCNEWSQWSRNISVRTNTEPSDNDKLIRHRSQMYNHHRQKQHKNQAAQQTGSRDLSAKRFNSYFNSASNLHLNKFSFLIMFVTIWTFY</sequence>
<dbReference type="PANTHER" id="PTHR11640:SF164">
    <property type="entry name" value="MAM DOMAIN-CONTAINING GLYCOSYLPHOSPHATIDYLINOSITOL ANCHOR PROTEIN 1"/>
    <property type="match status" value="1"/>
</dbReference>
<dbReference type="InterPro" id="IPR013783">
    <property type="entry name" value="Ig-like_fold"/>
</dbReference>
<evidence type="ECO:0000259" key="7">
    <source>
        <dbReference type="PROSITE" id="PS50835"/>
    </source>
</evidence>
<comment type="subcellular location">
    <subcellularLocation>
        <location evidence="1">Membrane</location>
        <topology evidence="1">Single-pass type I membrane protein</topology>
    </subcellularLocation>
</comment>
<dbReference type="AlphaFoldDB" id="A0A813M7L4"/>
<feature type="domain" description="Ig-like" evidence="7">
    <location>
        <begin position="134"/>
        <end position="220"/>
    </location>
</feature>
<dbReference type="SMART" id="SM00409">
    <property type="entry name" value="IG"/>
    <property type="match status" value="2"/>
</dbReference>
<dbReference type="Pfam" id="PF13927">
    <property type="entry name" value="Ig_3"/>
    <property type="match status" value="1"/>
</dbReference>
<feature type="domain" description="Ig-like" evidence="7">
    <location>
        <begin position="51"/>
        <end position="125"/>
    </location>
</feature>
<evidence type="ECO:0000256" key="1">
    <source>
        <dbReference type="ARBA" id="ARBA00004479"/>
    </source>
</evidence>
<dbReference type="InterPro" id="IPR003599">
    <property type="entry name" value="Ig_sub"/>
</dbReference>
<dbReference type="GO" id="GO:0005911">
    <property type="term" value="C:cell-cell junction"/>
    <property type="evidence" value="ECO:0007669"/>
    <property type="project" value="TreeGrafter"/>
</dbReference>
<keyword evidence="6" id="KW-0732">Signal</keyword>
<evidence type="ECO:0000256" key="3">
    <source>
        <dbReference type="ARBA" id="ARBA00023157"/>
    </source>
</evidence>
<dbReference type="PANTHER" id="PTHR11640">
    <property type="entry name" value="NEPHRIN"/>
    <property type="match status" value="1"/>
</dbReference>
<evidence type="ECO:0000256" key="4">
    <source>
        <dbReference type="ARBA" id="ARBA00023180"/>
    </source>
</evidence>